<gene>
    <name evidence="4" type="primary">Ervk5</name>
    <name evidence="4" type="ORF">NOTJUL_R15068</name>
</gene>
<name>A0A7K7WV48_9AVES</name>
<dbReference type="OrthoDB" id="9398000at2759"/>
<keyword evidence="1" id="KW-0479">Metal-binding</keyword>
<sequence>IEQEEAAEILLFQLAIENANADSKRTIDPICNSAKTIADLIKACQNVGLEQHKAEMLAAALSQQMVVAQAVLKCFQCGQEGHMKRDCPQNRKQRQNMKQPPTQLCPKCGKGYHWGNQCCSKVDKQRNPVQGNRKGGTRPGALKMHNRVPQ</sequence>
<protein>
    <submittedName>
        <fullName evidence="4">GAK5 protein</fullName>
    </submittedName>
</protein>
<feature type="region of interest" description="Disordered" evidence="2">
    <location>
        <begin position="124"/>
        <end position="150"/>
    </location>
</feature>
<dbReference type="GO" id="GO:0008270">
    <property type="term" value="F:zinc ion binding"/>
    <property type="evidence" value="ECO:0007669"/>
    <property type="project" value="UniProtKB-KW"/>
</dbReference>
<evidence type="ECO:0000259" key="3">
    <source>
        <dbReference type="PROSITE" id="PS50158"/>
    </source>
</evidence>
<keyword evidence="1" id="KW-0863">Zinc-finger</keyword>
<dbReference type="AlphaFoldDB" id="A0A7K7WV48"/>
<dbReference type="PROSITE" id="PS50158">
    <property type="entry name" value="ZF_CCHC"/>
    <property type="match status" value="1"/>
</dbReference>
<dbReference type="Pfam" id="PF14787">
    <property type="entry name" value="zf-CCHC_5"/>
    <property type="match status" value="1"/>
</dbReference>
<reference evidence="4 5" key="1">
    <citation type="submission" date="2019-09" db="EMBL/GenBank/DDBJ databases">
        <title>Bird 10,000 Genomes (B10K) Project - Family phase.</title>
        <authorList>
            <person name="Zhang G."/>
        </authorList>
    </citation>
    <scope>NUCLEOTIDE SEQUENCE [LARGE SCALE GENOMIC DNA]</scope>
    <source>
        <strain evidence="4">B10K-MSB-01</strain>
    </source>
</reference>
<dbReference type="PANTHER" id="PTHR40389">
    <property type="entry name" value="ENDOGENOUS RETROVIRUS GROUP K MEMBER 24 GAG POLYPROTEIN-RELATED"/>
    <property type="match status" value="1"/>
</dbReference>
<dbReference type="InterPro" id="IPR008916">
    <property type="entry name" value="Retrov_capsid_C"/>
</dbReference>
<dbReference type="EMBL" id="VZSV01000466">
    <property type="protein sequence ID" value="NXA57064.1"/>
    <property type="molecule type" value="Genomic_DNA"/>
</dbReference>
<accession>A0A7K7WV48</accession>
<dbReference type="Gene3D" id="4.10.60.10">
    <property type="entry name" value="Zinc finger, CCHC-type"/>
    <property type="match status" value="1"/>
</dbReference>
<feature type="non-terminal residue" evidence="4">
    <location>
        <position position="150"/>
    </location>
</feature>
<dbReference type="Proteomes" id="UP000531559">
    <property type="component" value="Unassembled WGS sequence"/>
</dbReference>
<keyword evidence="5" id="KW-1185">Reference proteome</keyword>
<dbReference type="Pfam" id="PF00098">
    <property type="entry name" value="zf-CCHC"/>
    <property type="match status" value="1"/>
</dbReference>
<dbReference type="Gene3D" id="1.10.1200.30">
    <property type="match status" value="1"/>
</dbReference>
<dbReference type="SMART" id="SM00343">
    <property type="entry name" value="ZnF_C2HC"/>
    <property type="match status" value="2"/>
</dbReference>
<feature type="non-terminal residue" evidence="4">
    <location>
        <position position="1"/>
    </location>
</feature>
<feature type="domain" description="CCHC-type" evidence="3">
    <location>
        <begin position="73"/>
        <end position="89"/>
    </location>
</feature>
<keyword evidence="1" id="KW-0862">Zinc</keyword>
<dbReference type="InterPro" id="IPR050195">
    <property type="entry name" value="Primate_lentivir_Gag_pol-like"/>
</dbReference>
<evidence type="ECO:0000313" key="4">
    <source>
        <dbReference type="EMBL" id="NXA57064.1"/>
    </source>
</evidence>
<dbReference type="InterPro" id="IPR001878">
    <property type="entry name" value="Znf_CCHC"/>
</dbReference>
<comment type="caution">
    <text evidence="4">The sequence shown here is derived from an EMBL/GenBank/DDBJ whole genome shotgun (WGS) entry which is preliminary data.</text>
</comment>
<evidence type="ECO:0000313" key="5">
    <source>
        <dbReference type="Proteomes" id="UP000531559"/>
    </source>
</evidence>
<dbReference type="InterPro" id="IPR036875">
    <property type="entry name" value="Znf_CCHC_sf"/>
</dbReference>
<dbReference type="SUPFAM" id="SSF47353">
    <property type="entry name" value="Retrovirus capsid dimerization domain-like"/>
    <property type="match status" value="1"/>
</dbReference>
<dbReference type="GO" id="GO:0003676">
    <property type="term" value="F:nucleic acid binding"/>
    <property type="evidence" value="ECO:0007669"/>
    <property type="project" value="InterPro"/>
</dbReference>
<evidence type="ECO:0000256" key="2">
    <source>
        <dbReference type="SAM" id="MobiDB-lite"/>
    </source>
</evidence>
<dbReference type="PANTHER" id="PTHR40389:SF3">
    <property type="entry name" value="IGE-BINDING PROTEIN"/>
    <property type="match status" value="1"/>
</dbReference>
<proteinExistence type="predicted"/>
<evidence type="ECO:0000256" key="1">
    <source>
        <dbReference type="PROSITE-ProRule" id="PRU00047"/>
    </source>
</evidence>
<feature type="region of interest" description="Disordered" evidence="2">
    <location>
        <begin position="82"/>
        <end position="101"/>
    </location>
</feature>
<organism evidence="4 5">
    <name type="scientific">Nothocercus julius</name>
    <dbReference type="NCBI Taxonomy" id="2585813"/>
    <lineage>
        <taxon>Eukaryota</taxon>
        <taxon>Metazoa</taxon>
        <taxon>Chordata</taxon>
        <taxon>Craniata</taxon>
        <taxon>Vertebrata</taxon>
        <taxon>Euteleostomi</taxon>
        <taxon>Archelosauria</taxon>
        <taxon>Archosauria</taxon>
        <taxon>Dinosauria</taxon>
        <taxon>Saurischia</taxon>
        <taxon>Theropoda</taxon>
        <taxon>Coelurosauria</taxon>
        <taxon>Aves</taxon>
        <taxon>Palaeognathae</taxon>
        <taxon>Tinamiformes</taxon>
        <taxon>Tinamidae</taxon>
        <taxon>Nothocercus</taxon>
    </lineage>
</organism>
<dbReference type="SUPFAM" id="SSF57756">
    <property type="entry name" value="Retrovirus zinc finger-like domains"/>
    <property type="match status" value="2"/>
</dbReference>